<evidence type="ECO:0000259" key="8">
    <source>
        <dbReference type="PROSITE" id="PS50850"/>
    </source>
</evidence>
<dbReference type="PANTHER" id="PTHR23511:SF34">
    <property type="entry name" value="SYNAPTIC VESICLE GLYCOPROTEIN 2"/>
    <property type="match status" value="1"/>
</dbReference>
<evidence type="ECO:0000256" key="7">
    <source>
        <dbReference type="SAM" id="Phobius"/>
    </source>
</evidence>
<organism evidence="9 10">
    <name type="scientific">Artemia franciscana</name>
    <name type="common">Brine shrimp</name>
    <name type="synonym">Artemia sanfranciscana</name>
    <dbReference type="NCBI Taxonomy" id="6661"/>
    <lineage>
        <taxon>Eukaryota</taxon>
        <taxon>Metazoa</taxon>
        <taxon>Ecdysozoa</taxon>
        <taxon>Arthropoda</taxon>
        <taxon>Crustacea</taxon>
        <taxon>Branchiopoda</taxon>
        <taxon>Anostraca</taxon>
        <taxon>Artemiidae</taxon>
        <taxon>Artemia</taxon>
    </lineage>
</organism>
<dbReference type="InterPro" id="IPR036259">
    <property type="entry name" value="MFS_trans_sf"/>
</dbReference>
<protein>
    <recommendedName>
        <fullName evidence="8">Major facilitator superfamily (MFS) profile domain-containing protein</fullName>
    </recommendedName>
</protein>
<dbReference type="InterPro" id="IPR005829">
    <property type="entry name" value="Sugar_transporter_CS"/>
</dbReference>
<dbReference type="AlphaFoldDB" id="A0AA88I7P5"/>
<keyword evidence="5 7" id="KW-1133">Transmembrane helix</keyword>
<evidence type="ECO:0000256" key="5">
    <source>
        <dbReference type="ARBA" id="ARBA00022989"/>
    </source>
</evidence>
<feature type="transmembrane region" description="Helical" evidence="7">
    <location>
        <begin position="525"/>
        <end position="544"/>
    </location>
</feature>
<keyword evidence="10" id="KW-1185">Reference proteome</keyword>
<feature type="transmembrane region" description="Helical" evidence="7">
    <location>
        <begin position="176"/>
        <end position="194"/>
    </location>
</feature>
<feature type="transmembrane region" description="Helical" evidence="7">
    <location>
        <begin position="441"/>
        <end position="458"/>
    </location>
</feature>
<feature type="transmembrane region" description="Helical" evidence="7">
    <location>
        <begin position="378"/>
        <end position="398"/>
    </location>
</feature>
<evidence type="ECO:0000256" key="1">
    <source>
        <dbReference type="ARBA" id="ARBA00004141"/>
    </source>
</evidence>
<dbReference type="Proteomes" id="UP001187531">
    <property type="component" value="Unassembled WGS sequence"/>
</dbReference>
<dbReference type="PROSITE" id="PS00216">
    <property type="entry name" value="SUGAR_TRANSPORT_1"/>
    <property type="match status" value="1"/>
</dbReference>
<feature type="transmembrane region" description="Helical" evidence="7">
    <location>
        <begin position="494"/>
        <end position="513"/>
    </location>
</feature>
<comment type="subcellular location">
    <subcellularLocation>
        <location evidence="1">Membrane</location>
        <topology evidence="1">Multi-pass membrane protein</topology>
    </subcellularLocation>
</comment>
<evidence type="ECO:0000256" key="3">
    <source>
        <dbReference type="ARBA" id="ARBA00022448"/>
    </source>
</evidence>
<evidence type="ECO:0000313" key="10">
    <source>
        <dbReference type="Proteomes" id="UP001187531"/>
    </source>
</evidence>
<dbReference type="InterPro" id="IPR005828">
    <property type="entry name" value="MFS_sugar_transport-like"/>
</dbReference>
<feature type="transmembrane region" description="Helical" evidence="7">
    <location>
        <begin position="108"/>
        <end position="132"/>
    </location>
</feature>
<feature type="transmembrane region" description="Helical" evidence="7">
    <location>
        <begin position="470"/>
        <end position="488"/>
    </location>
</feature>
<feature type="domain" description="Major facilitator superfamily (MFS) profile" evidence="8">
    <location>
        <begin position="107"/>
        <end position="581"/>
    </location>
</feature>
<dbReference type="PROSITE" id="PS00217">
    <property type="entry name" value="SUGAR_TRANSPORT_2"/>
    <property type="match status" value="1"/>
</dbReference>
<feature type="transmembrane region" description="Helical" evidence="7">
    <location>
        <begin position="200"/>
        <end position="222"/>
    </location>
</feature>
<name>A0AA88I7P5_ARTSF</name>
<feature type="transmembrane region" description="Helical" evidence="7">
    <location>
        <begin position="147"/>
        <end position="164"/>
    </location>
</feature>
<gene>
    <name evidence="9" type="ORF">QYM36_003199</name>
</gene>
<comment type="caution">
    <text evidence="9">The sequence shown here is derived from an EMBL/GenBank/DDBJ whole genome shotgun (WGS) entry which is preliminary data.</text>
</comment>
<evidence type="ECO:0000256" key="4">
    <source>
        <dbReference type="ARBA" id="ARBA00022692"/>
    </source>
</evidence>
<feature type="transmembrane region" description="Helical" evidence="7">
    <location>
        <begin position="275"/>
        <end position="294"/>
    </location>
</feature>
<dbReference type="FunFam" id="1.20.1250.20:FF:000232">
    <property type="entry name" value="Organic cation/carnitine transporter 7"/>
    <property type="match status" value="1"/>
</dbReference>
<comment type="similarity">
    <text evidence="2">Belongs to the major facilitator superfamily.</text>
</comment>
<dbReference type="GO" id="GO:0016020">
    <property type="term" value="C:membrane"/>
    <property type="evidence" value="ECO:0007669"/>
    <property type="project" value="UniProtKB-SubCell"/>
</dbReference>
<keyword evidence="3" id="KW-0813">Transport</keyword>
<proteinExistence type="inferred from homology"/>
<keyword evidence="4 7" id="KW-0812">Transmembrane</keyword>
<evidence type="ECO:0000256" key="6">
    <source>
        <dbReference type="ARBA" id="ARBA00023136"/>
    </source>
</evidence>
<sequence length="690" mass="76981">MWLKAFTLNKLNIVRKKLINILFDQMHLASLWKGVNPGGNVAHLFDDEETSHDDTTVTMIAVDVISSGTSKQSDPYDDEDLDLRQENDEDRVDYEDAIEATGYGRFHYLLLLICGWANAADAVEIICVSFLLPSAECDLNLSSQDKGWLSAIVFVGMMVGGYLWGSLGDALGRRGVLMAAMFVNALFGAISSLSQDFGTFLTFRFLSGVGVGGSIPVVWSYFAEFQPKRIRGNLLSCLAAFWMLGNMVVAGLAWAVIPQDLGYSGEGFKYNSWRIFTLLSALPSLTVCIALLLLPESPKYLLAQGRDKDALKVFRRIYSMNTRKNEDSYPYTKFVAEFDSNKLIYKEMSLFHRIKITVLTVSKKTAAIFRGRVLRPTLLMLIINFCIQFGYYGLWLWFPELFTRLSSVNYSVSICEVTSLSNTTDSTPSHCINQTPPNDEVFINAFITAAAPLPANLWTMLMMDKLGRKFFLVISMVGSGLCAFGIYLVNSEVVYLIISCLFGAISTMGFNALDCLGAELFPTSLRGTAMAVTLAAARLGAILGNLLFGFLVDVACAVPIILVAVLLIGGVSDLPRSGRPKAVCTDENKERIRENLEENPTTYTRRQSLELGISRRSLGRVMKSLNFYPYKVQLIQELKPQDIETRLQYAVRFRQLAENEPNILDKLIMFEEAHFHLNGFVSKRNYAFGL</sequence>
<evidence type="ECO:0000256" key="2">
    <source>
        <dbReference type="ARBA" id="ARBA00008335"/>
    </source>
</evidence>
<dbReference type="Gene3D" id="1.20.1250.20">
    <property type="entry name" value="MFS general substrate transporter like domains"/>
    <property type="match status" value="1"/>
</dbReference>
<feature type="transmembrane region" description="Helical" evidence="7">
    <location>
        <begin position="550"/>
        <end position="571"/>
    </location>
</feature>
<keyword evidence="6 7" id="KW-0472">Membrane</keyword>
<dbReference type="GO" id="GO:0022857">
    <property type="term" value="F:transmembrane transporter activity"/>
    <property type="evidence" value="ECO:0007669"/>
    <property type="project" value="InterPro"/>
</dbReference>
<accession>A0AA88I7P5</accession>
<dbReference type="SUPFAM" id="SSF103473">
    <property type="entry name" value="MFS general substrate transporter"/>
    <property type="match status" value="1"/>
</dbReference>
<dbReference type="PANTHER" id="PTHR23511">
    <property type="entry name" value="SYNAPTIC VESICLE GLYCOPROTEIN 2"/>
    <property type="match status" value="1"/>
</dbReference>
<dbReference type="PROSITE" id="PS50850">
    <property type="entry name" value="MFS"/>
    <property type="match status" value="1"/>
</dbReference>
<feature type="transmembrane region" description="Helical" evidence="7">
    <location>
        <begin position="234"/>
        <end position="255"/>
    </location>
</feature>
<dbReference type="EMBL" id="JAVRJZ010000005">
    <property type="protein sequence ID" value="KAK2722929.1"/>
    <property type="molecule type" value="Genomic_DNA"/>
</dbReference>
<reference evidence="9" key="1">
    <citation type="submission" date="2023-07" db="EMBL/GenBank/DDBJ databases">
        <title>Chromosome-level genome assembly of Artemia franciscana.</title>
        <authorList>
            <person name="Jo E."/>
        </authorList>
    </citation>
    <scope>NUCLEOTIDE SEQUENCE</scope>
    <source>
        <tissue evidence="9">Whole body</tissue>
    </source>
</reference>
<dbReference type="Pfam" id="PF00083">
    <property type="entry name" value="Sugar_tr"/>
    <property type="match status" value="1"/>
</dbReference>
<dbReference type="InterPro" id="IPR020846">
    <property type="entry name" value="MFS_dom"/>
</dbReference>
<evidence type="ECO:0000313" key="9">
    <source>
        <dbReference type="EMBL" id="KAK2722929.1"/>
    </source>
</evidence>